<keyword evidence="3" id="KW-0378">Hydrolase</keyword>
<comment type="similarity">
    <text evidence="1">Belongs to the DNA2/NAM7 helicase family.</text>
</comment>
<feature type="region of interest" description="Disordered" evidence="6">
    <location>
        <begin position="993"/>
        <end position="1021"/>
    </location>
</feature>
<feature type="domain" description="DNA2/NAM7 helicase helicase" evidence="7">
    <location>
        <begin position="424"/>
        <end position="716"/>
    </location>
</feature>
<dbReference type="GO" id="GO:0043139">
    <property type="term" value="F:5'-3' DNA helicase activity"/>
    <property type="evidence" value="ECO:0007669"/>
    <property type="project" value="TreeGrafter"/>
</dbReference>
<dbReference type="InterPro" id="IPR041679">
    <property type="entry name" value="DNA2/NAM7-like_C"/>
</dbReference>
<evidence type="ECO:0000256" key="5">
    <source>
        <dbReference type="ARBA" id="ARBA00022840"/>
    </source>
</evidence>
<comment type="caution">
    <text evidence="9">The sequence shown here is derived from an EMBL/GenBank/DDBJ whole genome shotgun (WGS) entry which is preliminary data.</text>
</comment>
<keyword evidence="10" id="KW-1185">Reference proteome</keyword>
<feature type="domain" description="DNA2/NAM7 helicase-like C-terminal" evidence="8">
    <location>
        <begin position="736"/>
        <end position="933"/>
    </location>
</feature>
<keyword evidence="2" id="KW-0547">Nucleotide-binding</keyword>
<accession>A0AAN7YDU8</accession>
<feature type="region of interest" description="Disordered" evidence="6">
    <location>
        <begin position="524"/>
        <end position="545"/>
    </location>
</feature>
<feature type="compositionally biased region" description="Basic and acidic residues" evidence="6">
    <location>
        <begin position="525"/>
        <end position="545"/>
    </location>
</feature>
<evidence type="ECO:0000313" key="9">
    <source>
        <dbReference type="EMBL" id="KAK5082391.1"/>
    </source>
</evidence>
<dbReference type="GO" id="GO:0005524">
    <property type="term" value="F:ATP binding"/>
    <property type="evidence" value="ECO:0007669"/>
    <property type="project" value="UniProtKB-KW"/>
</dbReference>
<dbReference type="PANTHER" id="PTHR43788:SF8">
    <property type="entry name" value="DNA-BINDING PROTEIN SMUBP-2"/>
    <property type="match status" value="1"/>
</dbReference>
<keyword evidence="5" id="KW-0067">ATP-binding</keyword>
<protein>
    <submittedName>
        <fullName evidence="9">Uncharacterized protein</fullName>
    </submittedName>
</protein>
<evidence type="ECO:0000256" key="6">
    <source>
        <dbReference type="SAM" id="MobiDB-lite"/>
    </source>
</evidence>
<dbReference type="SUPFAM" id="SSF52540">
    <property type="entry name" value="P-loop containing nucleoside triphosphate hydrolases"/>
    <property type="match status" value="1"/>
</dbReference>
<evidence type="ECO:0000313" key="10">
    <source>
        <dbReference type="Proteomes" id="UP001309876"/>
    </source>
</evidence>
<evidence type="ECO:0000256" key="3">
    <source>
        <dbReference type="ARBA" id="ARBA00022801"/>
    </source>
</evidence>
<dbReference type="Pfam" id="PF13087">
    <property type="entry name" value="AAA_12"/>
    <property type="match status" value="1"/>
</dbReference>
<evidence type="ECO:0000256" key="2">
    <source>
        <dbReference type="ARBA" id="ARBA00022741"/>
    </source>
</evidence>
<dbReference type="InterPro" id="IPR050534">
    <property type="entry name" value="Coronavir_polyprotein_1ab"/>
</dbReference>
<evidence type="ECO:0000256" key="1">
    <source>
        <dbReference type="ARBA" id="ARBA00007913"/>
    </source>
</evidence>
<organism evidence="9 10">
    <name type="scientific">Lithohypha guttulata</name>
    <dbReference type="NCBI Taxonomy" id="1690604"/>
    <lineage>
        <taxon>Eukaryota</taxon>
        <taxon>Fungi</taxon>
        <taxon>Dikarya</taxon>
        <taxon>Ascomycota</taxon>
        <taxon>Pezizomycotina</taxon>
        <taxon>Eurotiomycetes</taxon>
        <taxon>Chaetothyriomycetidae</taxon>
        <taxon>Chaetothyriales</taxon>
        <taxon>Trichomeriaceae</taxon>
        <taxon>Lithohypha</taxon>
    </lineage>
</organism>
<gene>
    <name evidence="9" type="ORF">LTR05_007538</name>
</gene>
<dbReference type="GO" id="GO:0016787">
    <property type="term" value="F:hydrolase activity"/>
    <property type="evidence" value="ECO:0007669"/>
    <property type="project" value="UniProtKB-KW"/>
</dbReference>
<feature type="compositionally biased region" description="Low complexity" evidence="6">
    <location>
        <begin position="1010"/>
        <end position="1021"/>
    </location>
</feature>
<name>A0AAN7YDU8_9EURO</name>
<reference evidence="9 10" key="1">
    <citation type="submission" date="2023-08" db="EMBL/GenBank/DDBJ databases">
        <title>Black Yeasts Isolated from many extreme environments.</title>
        <authorList>
            <person name="Coleine C."/>
            <person name="Stajich J.E."/>
            <person name="Selbmann L."/>
        </authorList>
    </citation>
    <scope>NUCLEOTIDE SEQUENCE [LARGE SCALE GENOMIC DNA]</scope>
    <source>
        <strain evidence="9 10">CCFEE 5910</strain>
    </source>
</reference>
<evidence type="ECO:0000259" key="7">
    <source>
        <dbReference type="Pfam" id="PF13086"/>
    </source>
</evidence>
<dbReference type="InterPro" id="IPR041677">
    <property type="entry name" value="DNA2/NAM7_AAA_11"/>
</dbReference>
<evidence type="ECO:0000259" key="8">
    <source>
        <dbReference type="Pfam" id="PF13087"/>
    </source>
</evidence>
<dbReference type="InterPro" id="IPR027417">
    <property type="entry name" value="P-loop_NTPase"/>
</dbReference>
<proteinExistence type="inferred from homology"/>
<dbReference type="Pfam" id="PF13086">
    <property type="entry name" value="AAA_11"/>
    <property type="match status" value="1"/>
</dbReference>
<keyword evidence="4" id="KW-0347">Helicase</keyword>
<dbReference type="EMBL" id="JAVRRJ010000008">
    <property type="protein sequence ID" value="KAK5082391.1"/>
    <property type="molecule type" value="Genomic_DNA"/>
</dbReference>
<evidence type="ECO:0000256" key="4">
    <source>
        <dbReference type="ARBA" id="ARBA00022806"/>
    </source>
</evidence>
<dbReference type="PANTHER" id="PTHR43788">
    <property type="entry name" value="DNA2/NAM7 HELICASE FAMILY MEMBER"/>
    <property type="match status" value="1"/>
</dbReference>
<dbReference type="Gene3D" id="3.40.50.300">
    <property type="entry name" value="P-loop containing nucleotide triphosphate hydrolases"/>
    <property type="match status" value="2"/>
</dbReference>
<sequence length="1021" mass="114238">MSDIEDNQPEQVPFQDQLLFGKHDLGMAAYWALALSPSTKQLLTPDCATKVSITLNAIVPTLDIVFNKHETIDGVKQNIPCQLSKTRKQISIGREEQLASQSKSHSRFFMDGQSWINSVRETVISEQKLLLWLAGGDSTMDNISKLQQQFHQDSTQVNMKKMFPPGQGRIVIQEGKFLAKDELDNIAADAKDYRYRVPTSFHSKEHMAVEMCMAGLFARNEAEGKRSVYVENPKDMKIIRLPSVFEESYLAFLPAPADDQTRLAPGDKLMIWFDFEDLDPSNDNAWSARVAEPIPDAPAILVPIHMNRPWDAKSGESGAWKDDRELTTIDLSSLPADQPYASVMQHPGMLVRVKIVDSDMEWKHMINNLDNLMQKDEKPELFPGIMFENDLRLVMGTRLDKLDRYDAFEHLRAVDANFLEAMDLNTAQKSVIAAGRSTPGNLLMAEGGPGTGKTKFAVEVFKAHAKQKDDYQVVFLAPSNKNVTDAATKFDQALKDLQKQGLAAGKFVVRLHSHDTKKRIRKQNAKLDRGRPVDARPKQTDGLSEDQKTLIKEIEYARLIHEHYEKSMMNNVDLIDDHRVSQESFDLSLGVRVLQYINVLPSGPKARDLSEYSGAREIYEQYRAAETNDDFPESEKKRMGAIFSRIRYEVIKEASAVCSTVTNAAQFSVVKAIEESARLVILDEAARVSRFATLSIFLINFKNLVGKILVGDANQLGIISTTTRQKNPFALLCTSSHMASFIHAGFDIHKFNVQYRMSPPIAKITTKLIYKDAIINDPSTACDQGGFRADVTKFNGQKWGVKDAVVFHDIPDTSTARTSLSVGRTRYNSFYLAYGINIALACLERFPDKTIGFLCGYQGHTALANSAKVKMVANKLPNVENFVPLTVNQSQGKQFDIVILSLLVCGGFGFQDDTHHQNVAWSRARGAVHFLASSKAINEFSQPNRRNAVKTFKDAVKFARKTDIDGDKLPECPYFKSEQVDLYRLNDGRVDPTELEEDAGTVSDTWGPASVTNVSSTSDTT</sequence>
<dbReference type="Proteomes" id="UP001309876">
    <property type="component" value="Unassembled WGS sequence"/>
</dbReference>
<dbReference type="AlphaFoldDB" id="A0AAN7YDU8"/>